<feature type="active site" evidence="2">
    <location>
        <position position="240"/>
    </location>
</feature>
<evidence type="ECO:0000313" key="6">
    <source>
        <dbReference type="Proteomes" id="UP001596074"/>
    </source>
</evidence>
<evidence type="ECO:0000313" key="5">
    <source>
        <dbReference type="EMBL" id="MFC5747950.1"/>
    </source>
</evidence>
<dbReference type="InterPro" id="IPR016162">
    <property type="entry name" value="Ald_DH_N"/>
</dbReference>
<dbReference type="PANTHER" id="PTHR11699">
    <property type="entry name" value="ALDEHYDE DEHYDROGENASE-RELATED"/>
    <property type="match status" value="1"/>
</dbReference>
<dbReference type="SUPFAM" id="SSF53720">
    <property type="entry name" value="ALDH-like"/>
    <property type="match status" value="1"/>
</dbReference>
<evidence type="ECO:0000259" key="4">
    <source>
        <dbReference type="Pfam" id="PF00171"/>
    </source>
</evidence>
<sequence>MADPGMTIGGVPAEAKSTFGVIDPATAEVFAQAPDCTEEQLDLAMSTAQAAFREWRRDDERRRAALREAAASVQADTERIAALLTAEQGKPLDDARMEVMGAVYWLGYYADLDVPREVVQDDANGYAEVVRRPLGVVAAITPWNFPVALASWKIAPALRAGNTMVLKPSPYTPLATLALGEALARALPPGVLNVVSGRDPLGARMTSHPVPRKISFTGSTPTGKVIARTAADDLKRLTLELGGNDPAILLDDADPGRIADSLFWGAFANCGQICLAVKRVYAPRSIYADVVEALAEKARAVKVDAGTVEGARIGPINNRPQYDRVAGLVEDALGKGARAAAGGAPLDRPGYFYRPTVLADVSDGVAIVDEEQFGPALPVIAYGDVDEAIERANGTPYGLTASVWSADVDRARAVAADLDCGQVSINAHGAGVRPDLPFGGAKWSGVGVENGIWGLYGFTETQVLTVPPAA</sequence>
<comment type="similarity">
    <text evidence="3">Belongs to the aldehyde dehydrogenase family.</text>
</comment>
<dbReference type="Gene3D" id="3.40.309.10">
    <property type="entry name" value="Aldehyde Dehydrogenase, Chain A, domain 2"/>
    <property type="match status" value="1"/>
</dbReference>
<dbReference type="InterPro" id="IPR016163">
    <property type="entry name" value="Ald_DH_C"/>
</dbReference>
<dbReference type="EMBL" id="JBHSON010000026">
    <property type="protein sequence ID" value="MFC5747950.1"/>
    <property type="molecule type" value="Genomic_DNA"/>
</dbReference>
<dbReference type="Pfam" id="PF00171">
    <property type="entry name" value="Aldedh"/>
    <property type="match status" value="1"/>
</dbReference>
<organism evidence="5 6">
    <name type="scientific">Actinomadura rugatobispora</name>
    <dbReference type="NCBI Taxonomy" id="1994"/>
    <lineage>
        <taxon>Bacteria</taxon>
        <taxon>Bacillati</taxon>
        <taxon>Actinomycetota</taxon>
        <taxon>Actinomycetes</taxon>
        <taxon>Streptosporangiales</taxon>
        <taxon>Thermomonosporaceae</taxon>
        <taxon>Actinomadura</taxon>
    </lineage>
</organism>
<dbReference type="InterPro" id="IPR015590">
    <property type="entry name" value="Aldehyde_DH_dom"/>
</dbReference>
<dbReference type="InterPro" id="IPR016161">
    <property type="entry name" value="Ald_DH/histidinol_DH"/>
</dbReference>
<dbReference type="Proteomes" id="UP001596074">
    <property type="component" value="Unassembled WGS sequence"/>
</dbReference>
<reference evidence="6" key="1">
    <citation type="journal article" date="2019" name="Int. J. Syst. Evol. Microbiol.">
        <title>The Global Catalogue of Microorganisms (GCM) 10K type strain sequencing project: providing services to taxonomists for standard genome sequencing and annotation.</title>
        <authorList>
            <consortium name="The Broad Institute Genomics Platform"/>
            <consortium name="The Broad Institute Genome Sequencing Center for Infectious Disease"/>
            <person name="Wu L."/>
            <person name="Ma J."/>
        </authorList>
    </citation>
    <scope>NUCLEOTIDE SEQUENCE [LARGE SCALE GENOMIC DNA]</scope>
    <source>
        <strain evidence="6">KCTC 42087</strain>
    </source>
</reference>
<dbReference type="RefSeq" id="WP_378283580.1">
    <property type="nucleotide sequence ID" value="NZ_JBHSON010000026.1"/>
</dbReference>
<dbReference type="PROSITE" id="PS00070">
    <property type="entry name" value="ALDEHYDE_DEHYDR_CYS"/>
    <property type="match status" value="1"/>
</dbReference>
<gene>
    <name evidence="5" type="ORF">ACFPZN_20160</name>
</gene>
<evidence type="ECO:0000256" key="3">
    <source>
        <dbReference type="RuleBase" id="RU003345"/>
    </source>
</evidence>
<keyword evidence="1 3" id="KW-0560">Oxidoreductase</keyword>
<feature type="domain" description="Aldehyde dehydrogenase" evidence="4">
    <location>
        <begin position="14"/>
        <end position="463"/>
    </location>
</feature>
<dbReference type="CDD" id="cd07106">
    <property type="entry name" value="ALDH_AldA-AAD23400"/>
    <property type="match status" value="1"/>
</dbReference>
<comment type="caution">
    <text evidence="5">The sequence shown here is derived from an EMBL/GenBank/DDBJ whole genome shotgun (WGS) entry which is preliminary data.</text>
</comment>
<dbReference type="InterPro" id="IPR029510">
    <property type="entry name" value="Ald_DH_CS_GLU"/>
</dbReference>
<keyword evidence="6" id="KW-1185">Reference proteome</keyword>
<evidence type="ECO:0000256" key="2">
    <source>
        <dbReference type="PROSITE-ProRule" id="PRU10007"/>
    </source>
</evidence>
<dbReference type="Gene3D" id="3.40.605.10">
    <property type="entry name" value="Aldehyde Dehydrogenase, Chain A, domain 1"/>
    <property type="match status" value="1"/>
</dbReference>
<protein>
    <submittedName>
        <fullName evidence="5">Aldehyde dehydrogenase family protein</fullName>
    </submittedName>
</protein>
<name>A0ABW1A4C1_9ACTN</name>
<dbReference type="InterPro" id="IPR016160">
    <property type="entry name" value="Ald_DH_CS_CYS"/>
</dbReference>
<evidence type="ECO:0000256" key="1">
    <source>
        <dbReference type="ARBA" id="ARBA00023002"/>
    </source>
</evidence>
<dbReference type="InterPro" id="IPR044086">
    <property type="entry name" value="LUC3-like"/>
</dbReference>
<accession>A0ABW1A4C1</accession>
<dbReference type="PROSITE" id="PS00687">
    <property type="entry name" value="ALDEHYDE_DEHYDR_GLU"/>
    <property type="match status" value="1"/>
</dbReference>
<proteinExistence type="inferred from homology"/>